<evidence type="ECO:0000256" key="1">
    <source>
        <dbReference type="SAM" id="MobiDB-lite"/>
    </source>
</evidence>
<evidence type="ECO:0000313" key="3">
    <source>
        <dbReference type="EMBL" id="ALN66261.1"/>
    </source>
</evidence>
<feature type="transmembrane region" description="Helical" evidence="2">
    <location>
        <begin position="24"/>
        <end position="43"/>
    </location>
</feature>
<feature type="compositionally biased region" description="Low complexity" evidence="1">
    <location>
        <begin position="53"/>
        <end position="75"/>
    </location>
</feature>
<keyword evidence="2" id="KW-1133">Transmembrane helix</keyword>
<name>A0A0S2E621_9VIRU</name>
<sequence length="98" mass="10664">MDNSDYYYYYGYENSPKTKKFNTALMIGFILFILLIIGIWGLFRSRNATTQESKTSSPTISSTPTTYSGSSTSRGPGSGSGNKPKDDTSVEGIDPGLL</sequence>
<dbReference type="EMBL" id="KT995470">
    <property type="protein sequence ID" value="ALN66261.1"/>
    <property type="molecule type" value="Genomic_DNA"/>
</dbReference>
<dbReference type="Proteomes" id="UP000281341">
    <property type="component" value="Segment"/>
</dbReference>
<feature type="region of interest" description="Disordered" evidence="1">
    <location>
        <begin position="50"/>
        <end position="98"/>
    </location>
</feature>
<evidence type="ECO:0000256" key="2">
    <source>
        <dbReference type="SAM" id="Phobius"/>
    </source>
</evidence>
<organism evidence="3 4">
    <name type="scientific">White spot syndrome virus</name>
    <dbReference type="NCBI Taxonomy" id="342409"/>
    <lineage>
        <taxon>Viruses</taxon>
        <taxon>Viruses incertae sedis</taxon>
        <taxon>Naldaviricetes</taxon>
        <taxon>Nimaviridae</taxon>
        <taxon>Whispovirus</taxon>
    </lineage>
</organism>
<reference evidence="3 4" key="1">
    <citation type="submission" date="2015-11" db="EMBL/GenBank/DDBJ databases">
        <title>Comparative analysis of genome sequences of three different virulent isolates of white spot syndrome virus.</title>
        <authorList>
            <person name="Gao M."/>
            <person name="Yang F."/>
            <person name="Xu L."/>
            <person name="Li F."/>
        </authorList>
    </citation>
    <scope>NUCLEOTIDE SEQUENCE [LARGE SCALE GENOMIC DNA]</scope>
    <source>
        <strain evidence="3 4">CN02</strain>
    </source>
</reference>
<keyword evidence="2" id="KW-0812">Transmembrane</keyword>
<accession>A0A0S2E621</accession>
<protein>
    <submittedName>
        <fullName evidence="3">Uncharacterized protein</fullName>
    </submittedName>
</protein>
<keyword evidence="2" id="KW-0472">Membrane</keyword>
<proteinExistence type="predicted"/>
<evidence type="ECO:0000313" key="4">
    <source>
        <dbReference type="Proteomes" id="UP000281341"/>
    </source>
</evidence>